<keyword evidence="4" id="KW-0804">Transcription</keyword>
<evidence type="ECO:0000256" key="3">
    <source>
        <dbReference type="ARBA" id="ARBA00023125"/>
    </source>
</evidence>
<dbReference type="PROSITE" id="PS50931">
    <property type="entry name" value="HTH_LYSR"/>
    <property type="match status" value="1"/>
</dbReference>
<evidence type="ECO:0000256" key="1">
    <source>
        <dbReference type="ARBA" id="ARBA00009437"/>
    </source>
</evidence>
<dbReference type="Gene3D" id="3.40.190.290">
    <property type="match status" value="1"/>
</dbReference>
<dbReference type="FunFam" id="1.10.10.10:FF:000001">
    <property type="entry name" value="LysR family transcriptional regulator"/>
    <property type="match status" value="1"/>
</dbReference>
<proteinExistence type="inferred from homology"/>
<dbReference type="Gene3D" id="1.10.10.10">
    <property type="entry name" value="Winged helix-like DNA-binding domain superfamily/Winged helix DNA-binding domain"/>
    <property type="match status" value="1"/>
</dbReference>
<dbReference type="EMBL" id="BMHY01000004">
    <property type="protein sequence ID" value="GGG68582.1"/>
    <property type="molecule type" value="Genomic_DNA"/>
</dbReference>
<dbReference type="AlphaFoldDB" id="A0A917H6F2"/>
<dbReference type="InterPro" id="IPR036390">
    <property type="entry name" value="WH_DNA-bd_sf"/>
</dbReference>
<dbReference type="RefSeq" id="WP_188889466.1">
    <property type="nucleotide sequence ID" value="NZ_BMHY01000004.1"/>
</dbReference>
<dbReference type="PANTHER" id="PTHR30126">
    <property type="entry name" value="HTH-TYPE TRANSCRIPTIONAL REGULATOR"/>
    <property type="match status" value="1"/>
</dbReference>
<dbReference type="SUPFAM" id="SSF46785">
    <property type="entry name" value="Winged helix' DNA-binding domain"/>
    <property type="match status" value="1"/>
</dbReference>
<dbReference type="InterPro" id="IPR036388">
    <property type="entry name" value="WH-like_DNA-bd_sf"/>
</dbReference>
<sequence length="302" mass="34368">MEIRHFITLKKIIEYGSFSLAAEHMGYTQSTVTSHIQALESHLNTPVFDRIGRRVQLTEAGKKLLQYADEILKTYEKIEHITESNGTVTGELKIAAPESLTVYRLEPILKEYRSAFPHVRVKLSNATCGDNKKALLSGEADIAFMMWPELTEEDLIVTPLSEEPIVLVGSIEHPLNLLTERSHPNRLDDCLIANEKDCSYRTLFEAYLRQRNLHPTHIMELWSIEAIKRCVSSGLGIAYLPLICVEEELKNNQLKTIAYEGTIPKIYSHMVHHKNKWLSPALSGFIQLTKKHAQTWATTSMD</sequence>
<dbReference type="InterPro" id="IPR000847">
    <property type="entry name" value="LysR_HTH_N"/>
</dbReference>
<dbReference type="GO" id="GO:0000976">
    <property type="term" value="F:transcription cis-regulatory region binding"/>
    <property type="evidence" value="ECO:0007669"/>
    <property type="project" value="TreeGrafter"/>
</dbReference>
<dbReference type="Pfam" id="PF00126">
    <property type="entry name" value="HTH_1"/>
    <property type="match status" value="1"/>
</dbReference>
<dbReference type="GO" id="GO:0003700">
    <property type="term" value="F:DNA-binding transcription factor activity"/>
    <property type="evidence" value="ECO:0007669"/>
    <property type="project" value="InterPro"/>
</dbReference>
<name>A0A917H6F2_9BACL</name>
<keyword evidence="3" id="KW-0238">DNA-binding</keyword>
<evidence type="ECO:0000256" key="4">
    <source>
        <dbReference type="ARBA" id="ARBA00023163"/>
    </source>
</evidence>
<protein>
    <submittedName>
        <fullName evidence="6">LysR family transcriptional regulator</fullName>
    </submittedName>
</protein>
<dbReference type="Pfam" id="PF03466">
    <property type="entry name" value="LysR_substrate"/>
    <property type="match status" value="1"/>
</dbReference>
<keyword evidence="7" id="KW-1185">Reference proteome</keyword>
<dbReference type="CDD" id="cd05466">
    <property type="entry name" value="PBP2_LTTR_substrate"/>
    <property type="match status" value="1"/>
</dbReference>
<dbReference type="PANTHER" id="PTHR30126:SF100">
    <property type="entry name" value="LYSR-FAMILY TRANSCRIPTIONAL REGULATOR"/>
    <property type="match status" value="1"/>
</dbReference>
<comment type="similarity">
    <text evidence="1">Belongs to the LysR transcriptional regulatory family.</text>
</comment>
<organism evidence="6 7">
    <name type="scientific">Paenibacillus radicis</name>
    <name type="common">ex Gao et al. 2016</name>
    <dbReference type="NCBI Taxonomy" id="1737354"/>
    <lineage>
        <taxon>Bacteria</taxon>
        <taxon>Bacillati</taxon>
        <taxon>Bacillota</taxon>
        <taxon>Bacilli</taxon>
        <taxon>Bacillales</taxon>
        <taxon>Paenibacillaceae</taxon>
        <taxon>Paenibacillus</taxon>
    </lineage>
</organism>
<evidence type="ECO:0000313" key="6">
    <source>
        <dbReference type="EMBL" id="GGG68582.1"/>
    </source>
</evidence>
<gene>
    <name evidence="6" type="ORF">GCM10010918_24430</name>
</gene>
<feature type="domain" description="HTH lysR-type" evidence="5">
    <location>
        <begin position="1"/>
        <end position="58"/>
    </location>
</feature>
<dbReference type="Proteomes" id="UP000600247">
    <property type="component" value="Unassembled WGS sequence"/>
</dbReference>
<dbReference type="InterPro" id="IPR005119">
    <property type="entry name" value="LysR_subst-bd"/>
</dbReference>
<comment type="caution">
    <text evidence="6">The sequence shown here is derived from an EMBL/GenBank/DDBJ whole genome shotgun (WGS) entry which is preliminary data.</text>
</comment>
<evidence type="ECO:0000259" key="5">
    <source>
        <dbReference type="PROSITE" id="PS50931"/>
    </source>
</evidence>
<accession>A0A917H6F2</accession>
<evidence type="ECO:0000256" key="2">
    <source>
        <dbReference type="ARBA" id="ARBA00023015"/>
    </source>
</evidence>
<evidence type="ECO:0000313" key="7">
    <source>
        <dbReference type="Proteomes" id="UP000600247"/>
    </source>
</evidence>
<reference evidence="6 7" key="1">
    <citation type="journal article" date="2014" name="Int. J. Syst. Evol. Microbiol.">
        <title>Complete genome sequence of Corynebacterium casei LMG S-19264T (=DSM 44701T), isolated from a smear-ripened cheese.</title>
        <authorList>
            <consortium name="US DOE Joint Genome Institute (JGI-PGF)"/>
            <person name="Walter F."/>
            <person name="Albersmeier A."/>
            <person name="Kalinowski J."/>
            <person name="Ruckert C."/>
        </authorList>
    </citation>
    <scope>NUCLEOTIDE SEQUENCE [LARGE SCALE GENOMIC DNA]</scope>
    <source>
        <strain evidence="6 7">CGMCC 1.15286</strain>
    </source>
</reference>
<dbReference type="SUPFAM" id="SSF53850">
    <property type="entry name" value="Periplasmic binding protein-like II"/>
    <property type="match status" value="1"/>
</dbReference>
<keyword evidence="2" id="KW-0805">Transcription regulation</keyword>